<reference evidence="2" key="1">
    <citation type="journal article" date="2019" name="Sci. Rep.">
        <title>Draft genome of Tanacetum cinerariifolium, the natural source of mosquito coil.</title>
        <authorList>
            <person name="Yamashiro T."/>
            <person name="Shiraishi A."/>
            <person name="Satake H."/>
            <person name="Nakayama K."/>
        </authorList>
    </citation>
    <scope>NUCLEOTIDE SEQUENCE</scope>
</reference>
<dbReference type="InterPro" id="IPR039537">
    <property type="entry name" value="Retrotran_Ty1/copia-like"/>
</dbReference>
<proteinExistence type="predicted"/>
<evidence type="ECO:0000259" key="1">
    <source>
        <dbReference type="Pfam" id="PF25597"/>
    </source>
</evidence>
<accession>A0A6L2M5D0</accession>
<dbReference type="SUPFAM" id="SSF53098">
    <property type="entry name" value="Ribonuclease H-like"/>
    <property type="match status" value="1"/>
</dbReference>
<dbReference type="InterPro" id="IPR036397">
    <property type="entry name" value="RNaseH_sf"/>
</dbReference>
<dbReference type="InterPro" id="IPR012337">
    <property type="entry name" value="RNaseH-like_sf"/>
</dbReference>
<dbReference type="AlphaFoldDB" id="A0A6L2M5D0"/>
<gene>
    <name evidence="2" type="ORF">Tci_041166</name>
</gene>
<organism evidence="2">
    <name type="scientific">Tanacetum cinerariifolium</name>
    <name type="common">Dalmatian daisy</name>
    <name type="synonym">Chrysanthemum cinerariifolium</name>
    <dbReference type="NCBI Taxonomy" id="118510"/>
    <lineage>
        <taxon>Eukaryota</taxon>
        <taxon>Viridiplantae</taxon>
        <taxon>Streptophyta</taxon>
        <taxon>Embryophyta</taxon>
        <taxon>Tracheophyta</taxon>
        <taxon>Spermatophyta</taxon>
        <taxon>Magnoliopsida</taxon>
        <taxon>eudicotyledons</taxon>
        <taxon>Gunneridae</taxon>
        <taxon>Pentapetalae</taxon>
        <taxon>asterids</taxon>
        <taxon>campanulids</taxon>
        <taxon>Asterales</taxon>
        <taxon>Asteraceae</taxon>
        <taxon>Asteroideae</taxon>
        <taxon>Anthemideae</taxon>
        <taxon>Anthemidinae</taxon>
        <taxon>Tanacetum</taxon>
    </lineage>
</organism>
<protein>
    <recommendedName>
        <fullName evidence="1">Retroviral polymerase SH3-like domain-containing protein</fullName>
    </recommendedName>
</protein>
<comment type="caution">
    <text evidence="2">The sequence shown here is derived from an EMBL/GenBank/DDBJ whole genome shotgun (WGS) entry which is preliminary data.</text>
</comment>
<dbReference type="Gene3D" id="3.30.420.10">
    <property type="entry name" value="Ribonuclease H-like superfamily/Ribonuclease H"/>
    <property type="match status" value="1"/>
</dbReference>
<dbReference type="GO" id="GO:0003676">
    <property type="term" value="F:nucleic acid binding"/>
    <property type="evidence" value="ECO:0007669"/>
    <property type="project" value="InterPro"/>
</dbReference>
<dbReference type="PANTHER" id="PTHR42648:SF32">
    <property type="entry name" value="RIBONUCLEASE H-LIKE DOMAIN, GAG-PRE-INTEGRASE DOMAIN PROTEIN-RELATED"/>
    <property type="match status" value="1"/>
</dbReference>
<dbReference type="EMBL" id="BKCJ010005888">
    <property type="protein sequence ID" value="GEU69188.1"/>
    <property type="molecule type" value="Genomic_DNA"/>
</dbReference>
<evidence type="ECO:0000313" key="2">
    <source>
        <dbReference type="EMBL" id="GEU69188.1"/>
    </source>
</evidence>
<name>A0A6L2M5D0_TANCI</name>
<dbReference type="PANTHER" id="PTHR42648">
    <property type="entry name" value="TRANSPOSASE, PUTATIVE-RELATED"/>
    <property type="match status" value="1"/>
</dbReference>
<dbReference type="Pfam" id="PF25597">
    <property type="entry name" value="SH3_retrovirus"/>
    <property type="match status" value="1"/>
</dbReference>
<dbReference type="InterPro" id="IPR057670">
    <property type="entry name" value="SH3_retrovirus"/>
</dbReference>
<feature type="domain" description="Retroviral polymerase SH3-like" evidence="1">
    <location>
        <begin position="126"/>
        <end position="173"/>
    </location>
</feature>
<sequence>MLSLDEGMLLKEISIIKTVLHVKRENNTEPLDETSAILKTFITGIENMVDHKVKVIRCDNRTKFKNKEMNQFYEMKGIMRQYSVARTPQQNSIAERRNKTLIEAARTMLADSKLPTTFWAEAVNTAYHIEKFDVKADEGFFIRYSLNSKAFRVFNNKTRIVEENLHIRFSENTLNIAGSRPNWLFDIDALTKLMNYKPVVVGNLSNGNACIKACDDAGKARKETVPGKDYILLPLWTVDEDLRQESECKDQEKEDNVNCTNNVNVAGTNRVNVVGANINNELPFDPQMPALEDISTFNFSSDHEDHDEMADMNNFNMTIQVSPTLTTRIHNDHLIDQVIEDLHSTTQTRNMSKNLEEHGFVATINQRTNHKDLQNYLFPCFLSQKEPKIVIHALKDPSWIEAMQDELLQFKLQEV</sequence>